<evidence type="ECO:0000313" key="3">
    <source>
        <dbReference type="Proteomes" id="UP000859505"/>
    </source>
</evidence>
<comment type="caution">
    <text evidence="2">The sequence shown here is derived from an EMBL/GenBank/DDBJ whole genome shotgun (WGS) entry which is preliminary data.</text>
</comment>
<sequence length="165" mass="17433">MALIDPDFINLAGPPSLDSCTRDIYQADARFTPAALLAMVKGVASAALHLHGRGILHGDLYAHNMLHASQGEGRLLLGDFGAASCYERTDGELAGLLERLEVRAFGCLLEELLARCAPCDDRLDALHALVDDCLAEAVAARPDFAEIAARLAAVAAVICAEPVLL</sequence>
<gene>
    <name evidence="2" type="ORF">JAJ28_003480</name>
</gene>
<keyword evidence="2" id="KW-0418">Kinase</keyword>
<dbReference type="Gene3D" id="1.10.510.10">
    <property type="entry name" value="Transferase(Phosphotransferase) domain 1"/>
    <property type="match status" value="1"/>
</dbReference>
<dbReference type="InterPro" id="IPR011009">
    <property type="entry name" value="Kinase-like_dom_sf"/>
</dbReference>
<dbReference type="Proteomes" id="UP000859505">
    <property type="component" value="Unassembled WGS sequence"/>
</dbReference>
<dbReference type="PROSITE" id="PS50011">
    <property type="entry name" value="PROTEIN_KINASE_DOM"/>
    <property type="match status" value="1"/>
</dbReference>
<proteinExistence type="predicted"/>
<name>A0AAD3UDB0_AERHY</name>
<dbReference type="Pfam" id="PF06293">
    <property type="entry name" value="Kdo"/>
    <property type="match status" value="1"/>
</dbReference>
<keyword evidence="2" id="KW-0808">Transferase</keyword>
<dbReference type="SUPFAM" id="SSF56112">
    <property type="entry name" value="Protein kinase-like (PK-like)"/>
    <property type="match status" value="1"/>
</dbReference>
<reference evidence="2" key="2">
    <citation type="submission" date="2020-01" db="EMBL/GenBank/DDBJ databases">
        <authorList>
            <consortium name="NCBI Pathogen Detection Project"/>
        </authorList>
    </citation>
    <scope>NUCLEOTIDE SEQUENCE</scope>
    <source>
        <strain evidence="2">OLC2673_Aeromonas</strain>
    </source>
</reference>
<dbReference type="AlphaFoldDB" id="A0AAD3UDB0"/>
<evidence type="ECO:0000259" key="1">
    <source>
        <dbReference type="PROSITE" id="PS50011"/>
    </source>
</evidence>
<evidence type="ECO:0000313" key="2">
    <source>
        <dbReference type="EMBL" id="HAT6345703.1"/>
    </source>
</evidence>
<reference evidence="2" key="1">
    <citation type="journal article" date="2018" name="Genome Biol.">
        <title>SKESA: strategic k-mer extension for scrupulous assemblies.</title>
        <authorList>
            <person name="Souvorov A."/>
            <person name="Agarwala R."/>
            <person name="Lipman D.J."/>
        </authorList>
    </citation>
    <scope>NUCLEOTIDE SEQUENCE</scope>
    <source>
        <strain evidence="2">OLC2673_Aeromonas</strain>
    </source>
</reference>
<feature type="non-terminal residue" evidence="2">
    <location>
        <position position="1"/>
    </location>
</feature>
<dbReference type="InterPro" id="IPR000719">
    <property type="entry name" value="Prot_kinase_dom"/>
</dbReference>
<accession>A0AAD3UDB0</accession>
<protein>
    <submittedName>
        <fullName evidence="2">Protein kinase family protein</fullName>
    </submittedName>
</protein>
<organism evidence="2 3">
    <name type="scientific">Aeromonas hydrophila</name>
    <dbReference type="NCBI Taxonomy" id="644"/>
    <lineage>
        <taxon>Bacteria</taxon>
        <taxon>Pseudomonadati</taxon>
        <taxon>Pseudomonadota</taxon>
        <taxon>Gammaproteobacteria</taxon>
        <taxon>Aeromonadales</taxon>
        <taxon>Aeromonadaceae</taxon>
        <taxon>Aeromonas</taxon>
    </lineage>
</organism>
<dbReference type="GO" id="GO:0004672">
    <property type="term" value="F:protein kinase activity"/>
    <property type="evidence" value="ECO:0007669"/>
    <property type="project" value="InterPro"/>
</dbReference>
<dbReference type="EMBL" id="DACTUL010000032">
    <property type="protein sequence ID" value="HAT6345703.1"/>
    <property type="molecule type" value="Genomic_DNA"/>
</dbReference>
<feature type="domain" description="Protein kinase" evidence="1">
    <location>
        <begin position="1"/>
        <end position="165"/>
    </location>
</feature>
<dbReference type="GO" id="GO:0005524">
    <property type="term" value="F:ATP binding"/>
    <property type="evidence" value="ECO:0007669"/>
    <property type="project" value="InterPro"/>
</dbReference>